<dbReference type="Pfam" id="PF09742">
    <property type="entry name" value="Dymeclin"/>
    <property type="match status" value="1"/>
</dbReference>
<sequence length="1908" mass="210666">MALGAQPKLAAGGILSLMIVGLVSLFQSVGVLFGTSCLFSLVLIVVFLTSEGSPLLYAQEAENRFWTVVAMLLSSAVFFSEDSPLRIGNHSPVLGVTFVSIFTLWISWYDRWLRRRRLVRTPHFSRQRSRESLRPDLDEQIQALARVDDALMRLDHYYIPSTITRLWRRRETVRLERFIIETLQDATADELNSLLRRVKLGLLVYKLKDEGGSVSREAGTEDNWRKRSPSYYWTSSREARGARTELVDLLAVQRVADLNVHSRVVLLDALQQMPLAACPGRAELWVRNVILWTKGDELTELKTLCDLKGDVHSLHRLVYHDISQGHVRREILKHIQREASVHAAHRLLSTRISRLRSARRGDRKVLSDIDDTLMSSGGVYPAGIDRRWPRKAVYPGVLAFFRELDLGAAGERDGEQLTFAPSAPSGRLGNLVFLSARPHVFGDLAERSSYAKFTHLLQSRRLHAMPTMLTGDLKTGGEMMLRGDMEPLAQKKAQNFLEFQSLYPEFDFVFVGDNGQGDARAAELMAAASNPRGGKLERAYMHVVQPIDRTHRGRHHEDAHSARAAWDKAGVCFVETFVDAAIDATQHKLIGPRGLRRVGLAAKLDFELVQWEKNDRRIDYRRVELDDALRRCNRVLVKKYGLDPVPLCEPTAIPSSPYDQRPRTKLPAPGSAVRTPFGGGILLRSRKDGVAEVALDWRLQDNEPAYGFFNASAISTPTRSPTMGGGNSKADLADILVMLSQSDVSPDAHDFWDELWKLSTTPEDVFELISPDDVRQLKRERPENVVTLFTQAVAQLCQIVHTPVPMYFGQASNCLRILTRLLPFLLEDGGDDFCEQLCWGVEEPEEGRGEGGEEEDGGAEPLARLIVHAALHLLFLPAFTVDATAFEGEAEDAPVPARALWAPGLGCPPDVVPTSSVAFDRNRVEVLRLLLAASCEPLYESADGFDRWSSRWLGVATAPDAPNAKLLLYSLLNVVCGYDPIGLGVPYGGHLSDEAPTQAVYAAAQVLIALLDYGESPKVGPHPEGRRNVFRELLGEIDDPDYLEFLFEGLCRLLNNVHEALNTTLPGSLSQIECYQEVLVILWKLLEENDHFAPHALRECDVTRAVVPVAFLMYEARKDAARVGLVHICTFVLLKLSGERSFCVALNKPYEARLPADLPLFSGSHVDLLVVVLHKMVVNGGDRLAPLYNCFLTVLCNLSPYAKCIDLVAAVKLVNLFELFTSPKFLYAAEANHVYVSLLLELFNNVIQYQYGGNAHLVYAIVRRKPVFDALEQLTLPRAITAAVEREHARRGAAKPAPSQTPPAPPANGDASDAPPAPPVPHGAEPDADEDAAAERAAELKALPGTAAFVPSQDWLDRVKAELPLSTIMRLLKHLGPQIDELCARSEFSLDEAAILDFIKNTTMVGLLPVPHAIVIRKYTPNTFTSLWFTAFLWGVIFLQNQVLPLFDGNSIRLFTVSVVNACCFSGAEGVEATSSLTIQQQPRSEDDGDETVCCGIFEKDEEDVEFGCVVGPVLLSVLIVVCGTASTITSKLQYEVRSAGFVQCKYHDDDGHADDDLTRRECLFTKPWFQTLVMKIAMSTCLVISMVAKYFNKRAKAASAPSDPELGAGLLGGEKRAAAGEPTIKSIIFIAIPALTDLLQTVLSQAGLIWVSSSAYQMTRGSVIVFTCALSVRYMGKKMEAVHWVSVIIVCLAIVVVGVSGVFGASDSGGSSAGEYILGLLLILLGQVVGAVQFVLEEWLMNECDVTPTLLVGWEGVWGVGYFLILAPVLSYTPTVNDDGELASASTIWHENFAETWDQLKNSTDLIILTIASMVALLVYNLVGNMVTKQLSAIMRSILESCRTLGVWVTSIVIYYGWHDSKSGEEWTNWSYLEFVGFVLLVYGTVAYKEILPIPGISKTAPSEAEQ</sequence>
<feature type="region of interest" description="Disordered" evidence="1">
    <location>
        <begin position="1287"/>
        <end position="1334"/>
    </location>
</feature>
<dbReference type="PANTHER" id="PTHR21575:SF12">
    <property type="entry name" value="PROTEIN HID1"/>
    <property type="match status" value="1"/>
</dbReference>
<feature type="transmembrane region" description="Helical" evidence="2">
    <location>
        <begin position="1569"/>
        <end position="1589"/>
    </location>
</feature>
<evidence type="ECO:0000256" key="2">
    <source>
        <dbReference type="SAM" id="Phobius"/>
    </source>
</evidence>
<feature type="transmembrane region" description="Helical" evidence="2">
    <location>
        <begin position="61"/>
        <end position="79"/>
    </location>
</feature>
<organism evidence="4">
    <name type="scientific">Aureococcus anophagefferens</name>
    <name type="common">Harmful bloom alga</name>
    <dbReference type="NCBI Taxonomy" id="44056"/>
    <lineage>
        <taxon>Eukaryota</taxon>
        <taxon>Sar</taxon>
        <taxon>Stramenopiles</taxon>
        <taxon>Ochrophyta</taxon>
        <taxon>Pelagophyceae</taxon>
        <taxon>Pelagomonadales</taxon>
        <taxon>Pelagomonadaceae</taxon>
        <taxon>Aureococcus</taxon>
    </lineage>
</organism>
<accession>F0Y4A0</accession>
<keyword evidence="2" id="KW-1133">Transmembrane helix</keyword>
<feature type="transmembrane region" description="Helical" evidence="2">
    <location>
        <begin position="91"/>
        <end position="109"/>
    </location>
</feature>
<dbReference type="OrthoDB" id="432953at2759"/>
<dbReference type="InterPro" id="IPR026705">
    <property type="entry name" value="Hid-1/Ecm30"/>
</dbReference>
<evidence type="ECO:0000313" key="3">
    <source>
        <dbReference type="EMBL" id="EGB10085.1"/>
    </source>
</evidence>
<proteinExistence type="predicted"/>
<keyword evidence="4" id="KW-1185">Reference proteome</keyword>
<evidence type="ECO:0000313" key="4">
    <source>
        <dbReference type="Proteomes" id="UP000002729"/>
    </source>
</evidence>
<gene>
    <name evidence="3" type="ORF">AURANDRAFT_71160</name>
</gene>
<dbReference type="PANTHER" id="PTHR21575">
    <property type="entry name" value="PROTEIN HID1"/>
    <property type="match status" value="1"/>
</dbReference>
<dbReference type="GO" id="GO:0005797">
    <property type="term" value="C:Golgi medial cisterna"/>
    <property type="evidence" value="ECO:0007669"/>
    <property type="project" value="TreeGrafter"/>
</dbReference>
<dbReference type="InParanoid" id="F0Y4A0"/>
<feature type="transmembrane region" description="Helical" evidence="2">
    <location>
        <begin position="32"/>
        <end position="49"/>
    </location>
</feature>
<keyword evidence="2" id="KW-0812">Transmembrane</keyword>
<dbReference type="Proteomes" id="UP000002729">
    <property type="component" value="Unassembled WGS sequence"/>
</dbReference>
<protein>
    <submittedName>
        <fullName evidence="3">Uncharacterized protein</fullName>
    </submittedName>
</protein>
<dbReference type="RefSeq" id="XP_009034916.1">
    <property type="nucleotide sequence ID" value="XM_009036668.1"/>
</dbReference>
<dbReference type="GeneID" id="20228092"/>
<feature type="transmembrane region" description="Helical" evidence="2">
    <location>
        <begin position="1749"/>
        <end position="1771"/>
    </location>
</feature>
<feature type="transmembrane region" description="Helical" evidence="2">
    <location>
        <begin position="9"/>
        <end position="26"/>
    </location>
</feature>
<feature type="transmembrane region" description="Helical" evidence="2">
    <location>
        <begin position="1717"/>
        <end position="1737"/>
    </location>
</feature>
<dbReference type="KEGG" id="aaf:AURANDRAFT_71160"/>
<reference evidence="3 4" key="1">
    <citation type="journal article" date="2011" name="Proc. Natl. Acad. Sci. U.S.A.">
        <title>Niche of harmful alga Aureococcus anophagefferens revealed through ecogenomics.</title>
        <authorList>
            <person name="Gobler C.J."/>
            <person name="Berry D.L."/>
            <person name="Dyhrman S.T."/>
            <person name="Wilhelm S.W."/>
            <person name="Salamov A."/>
            <person name="Lobanov A.V."/>
            <person name="Zhang Y."/>
            <person name="Collier J.L."/>
            <person name="Wurch L.L."/>
            <person name="Kustka A.B."/>
            <person name="Dill B.D."/>
            <person name="Shah M."/>
            <person name="VerBerkmoes N.C."/>
            <person name="Kuo A."/>
            <person name="Terry A."/>
            <person name="Pangilinan J."/>
            <person name="Lindquist E.A."/>
            <person name="Lucas S."/>
            <person name="Paulsen I.T."/>
            <person name="Hattenrath-Lehmann T.K."/>
            <person name="Talmage S.C."/>
            <person name="Walker E.A."/>
            <person name="Koch F."/>
            <person name="Burson A.M."/>
            <person name="Marcoval M.A."/>
            <person name="Tang Y.Z."/>
            <person name="Lecleir G.R."/>
            <person name="Coyne K.J."/>
            <person name="Berg G.M."/>
            <person name="Bertrand E.M."/>
            <person name="Saito M.A."/>
            <person name="Gladyshev V.N."/>
            <person name="Grigoriev I.V."/>
        </authorList>
    </citation>
    <scope>NUCLEOTIDE SEQUENCE [LARGE SCALE GENOMIC DNA]</scope>
    <source>
        <strain evidence="4">CCMP 1984</strain>
    </source>
</reference>
<dbReference type="GO" id="GO:0000138">
    <property type="term" value="C:Golgi trans cisterna"/>
    <property type="evidence" value="ECO:0007669"/>
    <property type="project" value="TreeGrafter"/>
</dbReference>
<evidence type="ECO:0000256" key="1">
    <source>
        <dbReference type="SAM" id="MobiDB-lite"/>
    </source>
</evidence>
<dbReference type="eggNOG" id="KOG2226">
    <property type="taxonomic scope" value="Eukaryota"/>
</dbReference>
<name>F0Y4A0_AURAN</name>
<keyword evidence="2" id="KW-0472">Membrane</keyword>
<feature type="transmembrane region" description="Helical" evidence="2">
    <location>
        <begin position="1682"/>
        <end position="1705"/>
    </location>
</feature>
<feature type="transmembrane region" description="Helical" evidence="2">
    <location>
        <begin position="1807"/>
        <end position="1827"/>
    </location>
</feature>
<dbReference type="eggNOG" id="KOG3912">
    <property type="taxonomic scope" value="Eukaryota"/>
</dbReference>
<dbReference type="GO" id="GO:0016020">
    <property type="term" value="C:membrane"/>
    <property type="evidence" value="ECO:0007669"/>
    <property type="project" value="TreeGrafter"/>
</dbReference>
<dbReference type="EMBL" id="GL833124">
    <property type="protein sequence ID" value="EGB10085.1"/>
    <property type="molecule type" value="Genomic_DNA"/>
</dbReference>